<evidence type="ECO:0000313" key="4">
    <source>
        <dbReference type="EMBL" id="GAA4212889.1"/>
    </source>
</evidence>
<evidence type="ECO:0000313" key="5">
    <source>
        <dbReference type="Proteomes" id="UP001501772"/>
    </source>
</evidence>
<dbReference type="RefSeq" id="WP_344853610.1">
    <property type="nucleotide sequence ID" value="NZ_BAABBY010000014.1"/>
</dbReference>
<sequence>MSEIKKLKYAMVTGASKGIGRSMAVALAKRKINLLLVARSADELHGLQNDIKKKYGVEVDILSIDLSLPQSPKEVTDWVNAKNYAVYILINNAGYGLWGKFAALDLTAQLEMCQLNMNTVTSLCHLLLPILSKEKEAYILNVSSTAAYQAVPTLAIYSATKAFILSFTRALRFELKNTGVSVSCLSPGPVDTGFASRAGLDAFSKMAEKFNMQPDEVAEIAIKGMFNKKSEIIPGFTNIISVYANRILPKGFIEKMAAGIYKTK</sequence>
<dbReference type="PANTHER" id="PTHR42901:SF1">
    <property type="entry name" value="ALCOHOL DEHYDROGENASE"/>
    <property type="match status" value="1"/>
</dbReference>
<comment type="similarity">
    <text evidence="1 3">Belongs to the short-chain dehydrogenases/reductases (SDR) family.</text>
</comment>
<dbReference type="Gene3D" id="3.40.50.720">
    <property type="entry name" value="NAD(P)-binding Rossmann-like Domain"/>
    <property type="match status" value="1"/>
</dbReference>
<dbReference type="PRINTS" id="PR00080">
    <property type="entry name" value="SDRFAMILY"/>
</dbReference>
<dbReference type="CDD" id="cd05233">
    <property type="entry name" value="SDR_c"/>
    <property type="match status" value="1"/>
</dbReference>
<dbReference type="EMBL" id="BAABBY010000014">
    <property type="protein sequence ID" value="GAA4212889.1"/>
    <property type="molecule type" value="Genomic_DNA"/>
</dbReference>
<gene>
    <name evidence="4" type="ORF">GCM10022289_44320</name>
</gene>
<keyword evidence="2" id="KW-0560">Oxidoreductase</keyword>
<organism evidence="4 5">
    <name type="scientific">Pedobacter jeongneungensis</name>
    <dbReference type="NCBI Taxonomy" id="947309"/>
    <lineage>
        <taxon>Bacteria</taxon>
        <taxon>Pseudomonadati</taxon>
        <taxon>Bacteroidota</taxon>
        <taxon>Sphingobacteriia</taxon>
        <taxon>Sphingobacteriales</taxon>
        <taxon>Sphingobacteriaceae</taxon>
        <taxon>Pedobacter</taxon>
    </lineage>
</organism>
<accession>A0ABP8BQ77</accession>
<dbReference type="SUPFAM" id="SSF51735">
    <property type="entry name" value="NAD(P)-binding Rossmann-fold domains"/>
    <property type="match status" value="1"/>
</dbReference>
<evidence type="ECO:0000256" key="1">
    <source>
        <dbReference type="ARBA" id="ARBA00006484"/>
    </source>
</evidence>
<name>A0ABP8BQ77_9SPHI</name>
<dbReference type="InterPro" id="IPR002347">
    <property type="entry name" value="SDR_fam"/>
</dbReference>
<dbReference type="PROSITE" id="PS00061">
    <property type="entry name" value="ADH_SHORT"/>
    <property type="match status" value="1"/>
</dbReference>
<reference evidence="5" key="1">
    <citation type="journal article" date="2019" name="Int. J. Syst. Evol. Microbiol.">
        <title>The Global Catalogue of Microorganisms (GCM) 10K type strain sequencing project: providing services to taxonomists for standard genome sequencing and annotation.</title>
        <authorList>
            <consortium name="The Broad Institute Genomics Platform"/>
            <consortium name="The Broad Institute Genome Sequencing Center for Infectious Disease"/>
            <person name="Wu L."/>
            <person name="Ma J."/>
        </authorList>
    </citation>
    <scope>NUCLEOTIDE SEQUENCE [LARGE SCALE GENOMIC DNA]</scope>
    <source>
        <strain evidence="5">JCM 17626</strain>
    </source>
</reference>
<dbReference type="InterPro" id="IPR020904">
    <property type="entry name" value="Sc_DH/Rdtase_CS"/>
</dbReference>
<dbReference type="Proteomes" id="UP001501772">
    <property type="component" value="Unassembled WGS sequence"/>
</dbReference>
<proteinExistence type="inferred from homology"/>
<dbReference type="PRINTS" id="PR00081">
    <property type="entry name" value="GDHRDH"/>
</dbReference>
<comment type="caution">
    <text evidence="4">The sequence shown here is derived from an EMBL/GenBank/DDBJ whole genome shotgun (WGS) entry which is preliminary data.</text>
</comment>
<dbReference type="Pfam" id="PF00106">
    <property type="entry name" value="adh_short"/>
    <property type="match status" value="1"/>
</dbReference>
<dbReference type="PANTHER" id="PTHR42901">
    <property type="entry name" value="ALCOHOL DEHYDROGENASE"/>
    <property type="match status" value="1"/>
</dbReference>
<evidence type="ECO:0000256" key="3">
    <source>
        <dbReference type="RuleBase" id="RU000363"/>
    </source>
</evidence>
<keyword evidence="5" id="KW-1185">Reference proteome</keyword>
<dbReference type="InterPro" id="IPR036291">
    <property type="entry name" value="NAD(P)-bd_dom_sf"/>
</dbReference>
<evidence type="ECO:0000256" key="2">
    <source>
        <dbReference type="ARBA" id="ARBA00023002"/>
    </source>
</evidence>
<protein>
    <submittedName>
        <fullName evidence="4">SDR family oxidoreductase</fullName>
    </submittedName>
</protein>
<dbReference type="PIRSF" id="PIRSF000126">
    <property type="entry name" value="11-beta-HSD1"/>
    <property type="match status" value="1"/>
</dbReference>